<keyword evidence="3" id="KW-1185">Reference proteome</keyword>
<organism evidence="2 3">
    <name type="scientific">Winogradskyella bathintestinalis</name>
    <dbReference type="NCBI Taxonomy" id="3035208"/>
    <lineage>
        <taxon>Bacteria</taxon>
        <taxon>Pseudomonadati</taxon>
        <taxon>Bacteroidota</taxon>
        <taxon>Flavobacteriia</taxon>
        <taxon>Flavobacteriales</taxon>
        <taxon>Flavobacteriaceae</taxon>
        <taxon>Winogradskyella</taxon>
    </lineage>
</organism>
<keyword evidence="1" id="KW-0472">Membrane</keyword>
<accession>A0ABT7ZSI5</accession>
<reference evidence="2 3" key="1">
    <citation type="journal article" date="2023" name="Int. J. Syst. Evol. Microbiol.">
        <title>Winogradskyella bathintestinalis sp. nov., isolated from the intestine of the deep-sea loosejaw dragonfish, Malacosteus niger.</title>
        <authorList>
            <person name="Uniacke-Lowe S."/>
            <person name="Johnson C.N."/>
            <person name="Stanton C."/>
            <person name="Hill C."/>
            <person name="Ross P."/>
        </authorList>
    </citation>
    <scope>NUCLEOTIDE SEQUENCE [LARGE SCALE GENOMIC DNA]</scope>
    <source>
        <strain evidence="2 3">APC 3343</strain>
    </source>
</reference>
<evidence type="ECO:0000313" key="2">
    <source>
        <dbReference type="EMBL" id="MDN3491708.1"/>
    </source>
</evidence>
<proteinExistence type="predicted"/>
<feature type="transmembrane region" description="Helical" evidence="1">
    <location>
        <begin position="7"/>
        <end position="27"/>
    </location>
</feature>
<dbReference type="RefSeq" id="WP_290205401.1">
    <property type="nucleotide sequence ID" value="NZ_JASDDK010000001.1"/>
</dbReference>
<dbReference type="EMBL" id="JASDDK010000001">
    <property type="protein sequence ID" value="MDN3491708.1"/>
    <property type="molecule type" value="Genomic_DNA"/>
</dbReference>
<sequence>MKKLLKEFKISIVAIILVTIVFWVYLYCKYDEKLLLGIIGVIATLYFGITKTQIEKNRFFQKLFNDFNLNILRQTTSFTMVRA</sequence>
<comment type="caution">
    <text evidence="2">The sequence shown here is derived from an EMBL/GenBank/DDBJ whole genome shotgun (WGS) entry which is preliminary data.</text>
</comment>
<keyword evidence="1" id="KW-1133">Transmembrane helix</keyword>
<feature type="transmembrane region" description="Helical" evidence="1">
    <location>
        <begin position="33"/>
        <end position="49"/>
    </location>
</feature>
<dbReference type="Proteomes" id="UP001231197">
    <property type="component" value="Unassembled WGS sequence"/>
</dbReference>
<keyword evidence="1" id="KW-0812">Transmembrane</keyword>
<protein>
    <submittedName>
        <fullName evidence="2">Uncharacterized protein</fullName>
    </submittedName>
</protein>
<evidence type="ECO:0000313" key="3">
    <source>
        <dbReference type="Proteomes" id="UP001231197"/>
    </source>
</evidence>
<gene>
    <name evidence="2" type="ORF">QMA06_03175</name>
</gene>
<evidence type="ECO:0000256" key="1">
    <source>
        <dbReference type="SAM" id="Phobius"/>
    </source>
</evidence>
<name>A0ABT7ZSI5_9FLAO</name>